<name>A0A8H7IW05_9PLEO</name>
<organism evidence="4 5">
    <name type="scientific">Ascochyta lentis</name>
    <dbReference type="NCBI Taxonomy" id="205686"/>
    <lineage>
        <taxon>Eukaryota</taxon>
        <taxon>Fungi</taxon>
        <taxon>Dikarya</taxon>
        <taxon>Ascomycota</taxon>
        <taxon>Pezizomycotina</taxon>
        <taxon>Dothideomycetes</taxon>
        <taxon>Pleosporomycetidae</taxon>
        <taxon>Pleosporales</taxon>
        <taxon>Pleosporineae</taxon>
        <taxon>Didymellaceae</taxon>
        <taxon>Ascochyta</taxon>
    </lineage>
</organism>
<dbReference type="InterPro" id="IPR001466">
    <property type="entry name" value="Beta-lactam-related"/>
</dbReference>
<dbReference type="Pfam" id="PF26335">
    <property type="entry name" value="ARB_00930_C"/>
    <property type="match status" value="1"/>
</dbReference>
<dbReference type="InterPro" id="IPR051478">
    <property type="entry name" value="Beta-lactamase-like_AB/R"/>
</dbReference>
<evidence type="ECO:0000259" key="2">
    <source>
        <dbReference type="Pfam" id="PF00144"/>
    </source>
</evidence>
<dbReference type="Gene3D" id="3.40.710.10">
    <property type="entry name" value="DD-peptidase/beta-lactamase superfamily"/>
    <property type="match status" value="1"/>
</dbReference>
<dbReference type="InterPro" id="IPR058664">
    <property type="entry name" value="ARB_00930-like_C"/>
</dbReference>
<evidence type="ECO:0000256" key="1">
    <source>
        <dbReference type="SAM" id="SignalP"/>
    </source>
</evidence>
<evidence type="ECO:0000313" key="4">
    <source>
        <dbReference type="EMBL" id="KAF9693334.1"/>
    </source>
</evidence>
<reference evidence="4" key="2">
    <citation type="submission" date="2020-09" db="EMBL/GenBank/DDBJ databases">
        <title>Reference genome assembly for Australian Ascochyta lentis isolate Al4.</title>
        <authorList>
            <person name="Lee R.C."/>
            <person name="Farfan-Caceres L.M."/>
            <person name="Debler J.W."/>
            <person name="Williams A.H."/>
            <person name="Henares B.M."/>
        </authorList>
    </citation>
    <scope>NUCLEOTIDE SEQUENCE</scope>
    <source>
        <strain evidence="4">Al4</strain>
    </source>
</reference>
<dbReference type="Pfam" id="PF00144">
    <property type="entry name" value="Beta-lactamase"/>
    <property type="match status" value="1"/>
</dbReference>
<dbReference type="PANTHER" id="PTHR22935">
    <property type="entry name" value="PENICILLIN-BINDING PROTEIN"/>
    <property type="match status" value="1"/>
</dbReference>
<dbReference type="AlphaFoldDB" id="A0A8H7IW05"/>
<proteinExistence type="predicted"/>
<feature type="chain" id="PRO_5034576287" description="Beta-lactamase-related domain-containing protein" evidence="1">
    <location>
        <begin position="20"/>
        <end position="610"/>
    </location>
</feature>
<dbReference type="Proteomes" id="UP000651452">
    <property type="component" value="Unassembled WGS sequence"/>
</dbReference>
<evidence type="ECO:0008006" key="6">
    <source>
        <dbReference type="Google" id="ProtNLM"/>
    </source>
</evidence>
<feature type="domain" description="Beta-lactamase-like ARB-00930-like C-terminal" evidence="3">
    <location>
        <begin position="433"/>
        <end position="587"/>
    </location>
</feature>
<keyword evidence="1" id="KW-0732">Signal</keyword>
<dbReference type="OrthoDB" id="10250282at2759"/>
<gene>
    <name evidence="4" type="ORF">EKO04_008932</name>
</gene>
<dbReference type="SUPFAM" id="SSF56601">
    <property type="entry name" value="beta-lactamase/transpeptidase-like"/>
    <property type="match status" value="1"/>
</dbReference>
<accession>A0A8H7IW05</accession>
<comment type="caution">
    <text evidence="4">The sequence shown here is derived from an EMBL/GenBank/DDBJ whole genome shotgun (WGS) entry which is preliminary data.</text>
</comment>
<sequence length="610" mass="66845">MWFVFFTAVVLAQLQLSIAIPNCPISGAEFPPPQRLAQHPKWQQALTNLSASFDYLDANVTGNNLSYSVQIFSTNPGNAILAERHRTAENLLPDTEGVKQVNADTVYRLGSVSKIFTVLAFLAEVGDIHWNQPITKYIPELAQYSDLVAAQPFDDNVRRTDWEDITIGALAAQVSGIGRDYGVLGEITQTQNITMQWQSSFPTLRGPSVPPCGAWPLCTRAEFFAGIELMFPSYLPWQTASYSNVGYQLLSYALENITGKKFVDVLNERVIKPLGLKNTYYENAPPSLGIIPTTTTDDYWWVNLGDANPGGNMYSSAQDISILGHAILSSRLIKPSLTRRWLNPVTFSADFAASIGAPWGVRRIQLDPFVQPYRSLNVFTKAGTFRKYTAFLTLLKEYNLGFTIMMAGKSPISNFMVADMLGASLIPAYDAAARDEADQVYSGIYVGNGTSAMPNSSIIITTNAKKPGLGITSWISNGTNMIETAIQLQSGSNMTALRAEARLYYTQLETKAKNGQMRQSWKAVFEDTGLPSAPGPMLFSTGCGAWVGLTGVTYGSLPLDEFVFDFDSDGKVVSVTNLALRSTLYKVDLSQSPDILPALCKNVCPFIVQT</sequence>
<evidence type="ECO:0000313" key="5">
    <source>
        <dbReference type="Proteomes" id="UP000651452"/>
    </source>
</evidence>
<feature type="signal peptide" evidence="1">
    <location>
        <begin position="1"/>
        <end position="19"/>
    </location>
</feature>
<reference evidence="4" key="1">
    <citation type="submission" date="2018-12" db="EMBL/GenBank/DDBJ databases">
        <authorList>
            <person name="Syme R.A."/>
            <person name="Farfan-Caceres L."/>
            <person name="Lichtenzveig J."/>
        </authorList>
    </citation>
    <scope>NUCLEOTIDE SEQUENCE</scope>
    <source>
        <strain evidence="4">Al4</strain>
    </source>
</reference>
<keyword evidence="5" id="KW-1185">Reference proteome</keyword>
<dbReference type="InterPro" id="IPR012338">
    <property type="entry name" value="Beta-lactam/transpept-like"/>
</dbReference>
<evidence type="ECO:0000259" key="3">
    <source>
        <dbReference type="Pfam" id="PF26335"/>
    </source>
</evidence>
<protein>
    <recommendedName>
        <fullName evidence="6">Beta-lactamase-related domain-containing protein</fullName>
    </recommendedName>
</protein>
<dbReference type="PANTHER" id="PTHR22935:SF97">
    <property type="entry name" value="BETA-LACTAMASE-RELATED DOMAIN-CONTAINING PROTEIN"/>
    <property type="match status" value="1"/>
</dbReference>
<dbReference type="EMBL" id="RZGK01000016">
    <property type="protein sequence ID" value="KAF9693334.1"/>
    <property type="molecule type" value="Genomic_DNA"/>
</dbReference>
<feature type="domain" description="Beta-lactamase-related" evidence="2">
    <location>
        <begin position="93"/>
        <end position="419"/>
    </location>
</feature>